<name>A0A087VVX2_9BIFI</name>
<evidence type="ECO:0000313" key="3">
    <source>
        <dbReference type="Proteomes" id="UP000028569"/>
    </source>
</evidence>
<protein>
    <submittedName>
        <fullName evidence="2">Pilus assembly protein, probably tadB</fullName>
    </submittedName>
</protein>
<accession>A0A087VVX2</accession>
<gene>
    <name evidence="2" type="ORF">BINDI_1267</name>
</gene>
<dbReference type="EMBL" id="CP006018">
    <property type="protein sequence ID" value="AIC92522.1"/>
    <property type="molecule type" value="Genomic_DNA"/>
</dbReference>
<feature type="transmembrane region" description="Helical" evidence="1">
    <location>
        <begin position="159"/>
        <end position="181"/>
    </location>
</feature>
<evidence type="ECO:0000256" key="1">
    <source>
        <dbReference type="SAM" id="Phobius"/>
    </source>
</evidence>
<evidence type="ECO:0000313" key="2">
    <source>
        <dbReference type="EMBL" id="AIC92522.1"/>
    </source>
</evidence>
<keyword evidence="1" id="KW-0812">Transmembrane</keyword>
<feature type="transmembrane region" description="Helical" evidence="1">
    <location>
        <begin position="187"/>
        <end position="206"/>
    </location>
</feature>
<sequence>MNADLLSFQFSVLILIAGVLVLSSRGDARRRLESLTRKKALNAEAEGSAVLIASLVALVRNGSGLVEAYEELSDQRFATKEVTYDRVHTMLREWCLPAEQDEGMEAIAVALVASYRLSADSGCRPSDCLRVVADMQKRQAAMKDARDGAFAMPRATVKLLSGLPILTVFLGELMGAHPLFFLFRPGAGLGCLVVGTCFYCAGLIWMRGLLDGLEKGESL</sequence>
<reference evidence="2 3" key="1">
    <citation type="journal article" date="2014" name="Appl. Environ. Microbiol.">
        <title>Genomic encyclopedia of type strains of the genus Bifidobacterium.</title>
        <authorList>
            <person name="Milani C."/>
            <person name="Lugli G.A."/>
            <person name="Duranti S."/>
            <person name="Turroni F."/>
            <person name="Bottacini F."/>
            <person name="Mangifesta M."/>
            <person name="Sanchez B."/>
            <person name="Viappiani A."/>
            <person name="Mancabelli L."/>
            <person name="Taminiau B."/>
            <person name="Delcenserie V."/>
            <person name="Barrangou R."/>
            <person name="Margolles A."/>
            <person name="van Sinderen D."/>
            <person name="Ventura M."/>
        </authorList>
    </citation>
    <scope>NUCLEOTIDE SEQUENCE [LARGE SCALE GENOMIC DNA]</scope>
    <source>
        <strain evidence="2 3">LMG 11587</strain>
    </source>
</reference>
<dbReference type="RefSeq" id="WP_052109006.1">
    <property type="nucleotide sequence ID" value="NZ_CP006018.1"/>
</dbReference>
<dbReference type="AlphaFoldDB" id="A0A087VVX2"/>
<keyword evidence="3" id="KW-1185">Reference proteome</keyword>
<dbReference type="Proteomes" id="UP000028569">
    <property type="component" value="Chromosome"/>
</dbReference>
<dbReference type="OrthoDB" id="3239585at2"/>
<dbReference type="KEGG" id="bii:BINDI_1267"/>
<organism evidence="2 3">
    <name type="scientific">Bifidobacterium [indicum] DSM 20214 = LMG 11587</name>
    <dbReference type="NCBI Taxonomy" id="1341694"/>
    <lineage>
        <taxon>Bacteria</taxon>
        <taxon>Bacillati</taxon>
        <taxon>Actinomycetota</taxon>
        <taxon>Actinomycetes</taxon>
        <taxon>Bifidobacteriales</taxon>
        <taxon>Bifidobacteriaceae</taxon>
        <taxon>Bifidobacterium</taxon>
    </lineage>
</organism>
<dbReference type="HOGENOM" id="CLU_093395_0_0_11"/>
<feature type="transmembrane region" description="Helical" evidence="1">
    <location>
        <begin position="6"/>
        <end position="23"/>
    </location>
</feature>
<proteinExistence type="predicted"/>
<keyword evidence="1" id="KW-1133">Transmembrane helix</keyword>
<keyword evidence="1" id="KW-0472">Membrane</keyword>